<organism evidence="8 9">
    <name type="scientific">Rugosimonospora africana</name>
    <dbReference type="NCBI Taxonomy" id="556532"/>
    <lineage>
        <taxon>Bacteria</taxon>
        <taxon>Bacillati</taxon>
        <taxon>Actinomycetota</taxon>
        <taxon>Actinomycetes</taxon>
        <taxon>Micromonosporales</taxon>
        <taxon>Micromonosporaceae</taxon>
        <taxon>Rugosimonospora</taxon>
    </lineage>
</organism>
<evidence type="ECO:0000256" key="6">
    <source>
        <dbReference type="SAM" id="MobiDB-lite"/>
    </source>
</evidence>
<comment type="caution">
    <text evidence="8">The sequence shown here is derived from an EMBL/GenBank/DDBJ whole genome shotgun (WGS) entry which is preliminary data.</text>
</comment>
<keyword evidence="4" id="KW-0804">Transcription</keyword>
<evidence type="ECO:0000256" key="3">
    <source>
        <dbReference type="ARBA" id="ARBA00023125"/>
    </source>
</evidence>
<dbReference type="GO" id="GO:0000160">
    <property type="term" value="P:phosphorelay signal transduction system"/>
    <property type="evidence" value="ECO:0007669"/>
    <property type="project" value="InterPro"/>
</dbReference>
<dbReference type="SMART" id="SM00862">
    <property type="entry name" value="Trans_reg_C"/>
    <property type="match status" value="1"/>
</dbReference>
<evidence type="ECO:0000256" key="1">
    <source>
        <dbReference type="ARBA" id="ARBA00005820"/>
    </source>
</evidence>
<accession>A0A8J3QTR6</accession>
<dbReference type="SUPFAM" id="SSF48452">
    <property type="entry name" value="TPR-like"/>
    <property type="match status" value="1"/>
</dbReference>
<reference evidence="8" key="1">
    <citation type="submission" date="2021-01" db="EMBL/GenBank/DDBJ databases">
        <title>Whole genome shotgun sequence of Rugosimonospora africana NBRC 104875.</title>
        <authorList>
            <person name="Komaki H."/>
            <person name="Tamura T."/>
        </authorList>
    </citation>
    <scope>NUCLEOTIDE SEQUENCE</scope>
    <source>
        <strain evidence="8">NBRC 104875</strain>
    </source>
</reference>
<evidence type="ECO:0000256" key="5">
    <source>
        <dbReference type="PROSITE-ProRule" id="PRU01091"/>
    </source>
</evidence>
<evidence type="ECO:0000256" key="4">
    <source>
        <dbReference type="ARBA" id="ARBA00023163"/>
    </source>
</evidence>
<dbReference type="AlphaFoldDB" id="A0A8J3QTR6"/>
<dbReference type="EMBL" id="BONZ01000034">
    <property type="protein sequence ID" value="GIH15518.1"/>
    <property type="molecule type" value="Genomic_DNA"/>
</dbReference>
<evidence type="ECO:0000256" key="2">
    <source>
        <dbReference type="ARBA" id="ARBA00023015"/>
    </source>
</evidence>
<dbReference type="GO" id="GO:0006355">
    <property type="term" value="P:regulation of DNA-templated transcription"/>
    <property type="evidence" value="ECO:0007669"/>
    <property type="project" value="InterPro"/>
</dbReference>
<evidence type="ECO:0000259" key="7">
    <source>
        <dbReference type="PROSITE" id="PS51755"/>
    </source>
</evidence>
<dbReference type="SMART" id="SM01043">
    <property type="entry name" value="BTAD"/>
    <property type="match status" value="1"/>
</dbReference>
<dbReference type="InterPro" id="IPR036388">
    <property type="entry name" value="WH-like_DNA-bd_sf"/>
</dbReference>
<sequence>MSILVRLLGPVEVRRDDIVTPIGSSKRRTMLASLALTANRPVSLDTLIEALWSDEAPSSATKNLRNHAHALRALLGERVVTHPAAYELCLATDELDVTRFLALADRGADAYAADEAVTAAAAYREALALWRGEPAPGVPRTAALSAIVAGLLDRRLSVFEGYCDAKLASGASGELVPDLRQHLVRHPFREHAWGTLMLAQYRSGDLPGALRSYAQARTGLRRDLGVDPGPDLVNLHRAILSRDPCLDPPHRGARPSPPASVRWPGGRRSGGHQQSEAASMDAVAQAG</sequence>
<name>A0A8J3QTR6_9ACTN</name>
<gene>
    <name evidence="8" type="ORF">Raf01_36900</name>
</gene>
<dbReference type="InterPro" id="IPR051677">
    <property type="entry name" value="AfsR-DnrI-RedD_regulator"/>
</dbReference>
<dbReference type="GO" id="GO:0003677">
    <property type="term" value="F:DNA binding"/>
    <property type="evidence" value="ECO:0007669"/>
    <property type="project" value="UniProtKB-UniRule"/>
</dbReference>
<dbReference type="InterPro" id="IPR005158">
    <property type="entry name" value="BTAD"/>
</dbReference>
<feature type="domain" description="OmpR/PhoB-type" evidence="7">
    <location>
        <begin position="1"/>
        <end position="102"/>
    </location>
</feature>
<evidence type="ECO:0000313" key="9">
    <source>
        <dbReference type="Proteomes" id="UP000642748"/>
    </source>
</evidence>
<dbReference type="Proteomes" id="UP000642748">
    <property type="component" value="Unassembled WGS sequence"/>
</dbReference>
<feature type="region of interest" description="Disordered" evidence="6">
    <location>
        <begin position="244"/>
        <end position="287"/>
    </location>
</feature>
<dbReference type="CDD" id="cd15831">
    <property type="entry name" value="BTAD"/>
    <property type="match status" value="1"/>
</dbReference>
<dbReference type="InterPro" id="IPR001867">
    <property type="entry name" value="OmpR/PhoB-type_DNA-bd"/>
</dbReference>
<dbReference type="Gene3D" id="1.10.10.10">
    <property type="entry name" value="Winged helix-like DNA-binding domain superfamily/Winged helix DNA-binding domain"/>
    <property type="match status" value="1"/>
</dbReference>
<keyword evidence="3 5" id="KW-0238">DNA-binding</keyword>
<comment type="similarity">
    <text evidence="1">Belongs to the AfsR/DnrI/RedD regulatory family.</text>
</comment>
<protein>
    <recommendedName>
        <fullName evidence="7">OmpR/PhoB-type domain-containing protein</fullName>
    </recommendedName>
</protein>
<dbReference type="InterPro" id="IPR011990">
    <property type="entry name" value="TPR-like_helical_dom_sf"/>
</dbReference>
<dbReference type="InterPro" id="IPR016032">
    <property type="entry name" value="Sig_transdc_resp-reg_C-effctor"/>
</dbReference>
<dbReference type="SUPFAM" id="SSF46894">
    <property type="entry name" value="C-terminal effector domain of the bipartite response regulators"/>
    <property type="match status" value="1"/>
</dbReference>
<feature type="DNA-binding region" description="OmpR/PhoB-type" evidence="5">
    <location>
        <begin position="1"/>
        <end position="102"/>
    </location>
</feature>
<dbReference type="PANTHER" id="PTHR35807:SF1">
    <property type="entry name" value="TRANSCRIPTIONAL REGULATOR REDD"/>
    <property type="match status" value="1"/>
</dbReference>
<proteinExistence type="inferred from homology"/>
<dbReference type="Pfam" id="PF03704">
    <property type="entry name" value="BTAD"/>
    <property type="match status" value="1"/>
</dbReference>
<dbReference type="RefSeq" id="WP_203919131.1">
    <property type="nucleotide sequence ID" value="NZ_BONZ01000034.1"/>
</dbReference>
<dbReference type="PROSITE" id="PS51755">
    <property type="entry name" value="OMPR_PHOB"/>
    <property type="match status" value="1"/>
</dbReference>
<dbReference type="PANTHER" id="PTHR35807">
    <property type="entry name" value="TRANSCRIPTIONAL REGULATOR REDD-RELATED"/>
    <property type="match status" value="1"/>
</dbReference>
<keyword evidence="2" id="KW-0805">Transcription regulation</keyword>
<dbReference type="Gene3D" id="1.25.40.10">
    <property type="entry name" value="Tetratricopeptide repeat domain"/>
    <property type="match status" value="1"/>
</dbReference>
<keyword evidence="9" id="KW-1185">Reference proteome</keyword>
<evidence type="ECO:0000313" key="8">
    <source>
        <dbReference type="EMBL" id="GIH15518.1"/>
    </source>
</evidence>